<evidence type="ECO:0000313" key="2">
    <source>
        <dbReference type="EMBL" id="CAA9287375.1"/>
    </source>
</evidence>
<evidence type="ECO:0000256" key="1">
    <source>
        <dbReference type="SAM" id="SignalP"/>
    </source>
</evidence>
<dbReference type="EMBL" id="CADCTP010000391">
    <property type="protein sequence ID" value="CAA9287375.1"/>
    <property type="molecule type" value="Genomic_DNA"/>
</dbReference>
<name>A0A6J4JTY1_9ACTN</name>
<protein>
    <submittedName>
        <fullName evidence="2">Uncharacterized protein</fullName>
    </submittedName>
</protein>
<reference evidence="2" key="1">
    <citation type="submission" date="2020-02" db="EMBL/GenBank/DDBJ databases">
        <authorList>
            <person name="Meier V. D."/>
        </authorList>
    </citation>
    <scope>NUCLEOTIDE SEQUENCE</scope>
    <source>
        <strain evidence="2">AVDCRST_MAG41</strain>
    </source>
</reference>
<organism evidence="2">
    <name type="scientific">uncultured Mycobacteriales bacterium</name>
    <dbReference type="NCBI Taxonomy" id="581187"/>
    <lineage>
        <taxon>Bacteria</taxon>
        <taxon>Bacillati</taxon>
        <taxon>Actinomycetota</taxon>
        <taxon>Actinomycetes</taxon>
        <taxon>Mycobacteriales</taxon>
        <taxon>environmental samples</taxon>
    </lineage>
</organism>
<feature type="signal peptide" evidence="1">
    <location>
        <begin position="1"/>
        <end position="32"/>
    </location>
</feature>
<keyword evidence="1" id="KW-0732">Signal</keyword>
<proteinExistence type="predicted"/>
<sequence length="46" mass="4359">MTMRTPTATRAWAVLAGLLLALLLVPAGQAAAAPTAATAGTAGPAA</sequence>
<gene>
    <name evidence="2" type="ORF">AVDCRST_MAG41-4104</name>
</gene>
<feature type="non-terminal residue" evidence="2">
    <location>
        <position position="46"/>
    </location>
</feature>
<feature type="chain" id="PRO_5027069869" evidence="1">
    <location>
        <begin position="33"/>
        <end position="46"/>
    </location>
</feature>
<accession>A0A6J4JTY1</accession>
<dbReference type="AlphaFoldDB" id="A0A6J4JTY1"/>